<dbReference type="InterPro" id="IPR011990">
    <property type="entry name" value="TPR-like_helical_dom_sf"/>
</dbReference>
<keyword evidence="2" id="KW-1185">Reference proteome</keyword>
<evidence type="ECO:0000313" key="1">
    <source>
        <dbReference type="EMBL" id="MFD1786883.1"/>
    </source>
</evidence>
<protein>
    <recommendedName>
        <fullName evidence="3">Tetratricopeptide repeat protein</fullName>
    </recommendedName>
</protein>
<dbReference type="SUPFAM" id="SSF48452">
    <property type="entry name" value="TPR-like"/>
    <property type="match status" value="1"/>
</dbReference>
<dbReference type="RefSeq" id="WP_380939262.1">
    <property type="nucleotide sequence ID" value="NZ_JBHUFC010000002.1"/>
</dbReference>
<evidence type="ECO:0008006" key="3">
    <source>
        <dbReference type="Google" id="ProtNLM"/>
    </source>
</evidence>
<accession>A0ABW4NAF5</accession>
<gene>
    <name evidence="1" type="ORF">ACFSC3_04785</name>
</gene>
<name>A0ABW4NAF5_9SPHN</name>
<dbReference type="Proteomes" id="UP001597283">
    <property type="component" value="Unassembled WGS sequence"/>
</dbReference>
<sequence length="246" mass="24901">MILLALALQTATTPAITDSADARMQRCVELAIGDPAAAQREASRWVLAGGGFRAQQCLGRAHAGQQRYEPAALAFTQSAQGAAVAKDARAASFWAQAGNAWLAAGDPAQAKAALDSALTSGGLTGLALGEAHLDRARALVAAGDMAAARKDIDAALTDAGDDPLAWLLSATLARRMNDLPRARTDIAQALERASDDASVQLEAGNIAALSGDESGARGGWTKAAQTGQGAVAASAKAALAQFEAGK</sequence>
<comment type="caution">
    <text evidence="1">The sequence shown here is derived from an EMBL/GenBank/DDBJ whole genome shotgun (WGS) entry which is preliminary data.</text>
</comment>
<dbReference type="EMBL" id="JBHUFC010000002">
    <property type="protein sequence ID" value="MFD1786883.1"/>
    <property type="molecule type" value="Genomic_DNA"/>
</dbReference>
<dbReference type="Gene3D" id="1.25.40.10">
    <property type="entry name" value="Tetratricopeptide repeat domain"/>
    <property type="match status" value="1"/>
</dbReference>
<evidence type="ECO:0000313" key="2">
    <source>
        <dbReference type="Proteomes" id="UP001597283"/>
    </source>
</evidence>
<reference evidence="2" key="1">
    <citation type="journal article" date="2019" name="Int. J. Syst. Evol. Microbiol.">
        <title>The Global Catalogue of Microorganisms (GCM) 10K type strain sequencing project: providing services to taxonomists for standard genome sequencing and annotation.</title>
        <authorList>
            <consortium name="The Broad Institute Genomics Platform"/>
            <consortium name="The Broad Institute Genome Sequencing Center for Infectious Disease"/>
            <person name="Wu L."/>
            <person name="Ma J."/>
        </authorList>
    </citation>
    <scope>NUCLEOTIDE SEQUENCE [LARGE SCALE GENOMIC DNA]</scope>
    <source>
        <strain evidence="2">Q85</strain>
    </source>
</reference>
<organism evidence="1 2">
    <name type="scientific">Sphingomonas floccifaciens</name>
    <dbReference type="NCBI Taxonomy" id="1844115"/>
    <lineage>
        <taxon>Bacteria</taxon>
        <taxon>Pseudomonadati</taxon>
        <taxon>Pseudomonadota</taxon>
        <taxon>Alphaproteobacteria</taxon>
        <taxon>Sphingomonadales</taxon>
        <taxon>Sphingomonadaceae</taxon>
        <taxon>Sphingomonas</taxon>
    </lineage>
</organism>
<proteinExistence type="predicted"/>